<sequence>MTAETTSLPVRRSPFGKRPRQPVDWLMLLLDRHAARWLLAAFALALLVSAGVPAWRHLYPASAGEGWHYSLYLGDIERVSALLPDDQGNLYISQEHQDGKGRILRYSPTGHLGAVESGLSNPDGMASYMGGVAFSQEQGRHPVNWMNPQGTRQLFSADSVEGLTSDGHYLYAVEDLHGNGRLLRYDPQTDSVTTLRRGLHEAEAVASCPDGRLYYSEKGRGQVRLLAANGRDPVVLDGLREPGFMLCNHDGLWITEDATHMARVLRLDSNGRLEVVLSHLRSPQTIVETAAGRYLVAEQGRNRILELRRRPQ</sequence>
<evidence type="ECO:0000313" key="2">
    <source>
        <dbReference type="EMBL" id="BAN48941.1"/>
    </source>
</evidence>
<dbReference type="HOGENOM" id="CLU_083885_0_0_6"/>
<gene>
    <name evidence="2" type="ORF">PCA10_32090</name>
</gene>
<dbReference type="AlphaFoldDB" id="S6AWJ6"/>
<dbReference type="eggNOG" id="COG3386">
    <property type="taxonomic scope" value="Bacteria"/>
</dbReference>
<reference evidence="2 3" key="1">
    <citation type="journal article" date="2013" name="Genome Announc.">
        <title>Complete Genome Sequence of the Carbazole Degrader Pseudomonas resinovorans Strain CA10 (NBRC 106553).</title>
        <authorList>
            <person name="Shintani M."/>
            <person name="Hosoyama A."/>
            <person name="Ohji S."/>
            <person name="Tsuchikane K."/>
            <person name="Takarada H."/>
            <person name="Yamazoe A."/>
            <person name="Fujita N."/>
            <person name="Nojiri H."/>
        </authorList>
    </citation>
    <scope>NUCLEOTIDE SEQUENCE [LARGE SCALE GENOMIC DNA]</scope>
    <source>
        <strain evidence="2 3">NBRC 106553</strain>
    </source>
</reference>
<feature type="transmembrane region" description="Helical" evidence="1">
    <location>
        <begin position="34"/>
        <end position="55"/>
    </location>
</feature>
<dbReference type="Gene3D" id="2.120.10.30">
    <property type="entry name" value="TolB, C-terminal domain"/>
    <property type="match status" value="1"/>
</dbReference>
<dbReference type="RefSeq" id="WP_016493087.1">
    <property type="nucleotide sequence ID" value="NC_021499.1"/>
</dbReference>
<organism evidence="2 3">
    <name type="scientific">Metapseudomonas resinovorans NBRC 106553</name>
    <dbReference type="NCBI Taxonomy" id="1245471"/>
    <lineage>
        <taxon>Bacteria</taxon>
        <taxon>Pseudomonadati</taxon>
        <taxon>Pseudomonadota</taxon>
        <taxon>Gammaproteobacteria</taxon>
        <taxon>Pseudomonadales</taxon>
        <taxon>Pseudomonadaceae</taxon>
        <taxon>Metapseudomonas</taxon>
    </lineage>
</organism>
<dbReference type="STRING" id="1245471.PCA10_32090"/>
<name>S6AWJ6_METRE</name>
<keyword evidence="3" id="KW-1185">Reference proteome</keyword>
<dbReference type="KEGG" id="pre:PCA10_32090"/>
<keyword evidence="1" id="KW-0472">Membrane</keyword>
<proteinExistence type="predicted"/>
<dbReference type="Proteomes" id="UP000015503">
    <property type="component" value="Chromosome"/>
</dbReference>
<dbReference type="PATRIC" id="fig|1245471.3.peg.3241"/>
<dbReference type="EMBL" id="AP013068">
    <property type="protein sequence ID" value="BAN48941.1"/>
    <property type="molecule type" value="Genomic_DNA"/>
</dbReference>
<protein>
    <recommendedName>
        <fullName evidence="4">Strictosidine synthase conserved region domain-containing protein</fullName>
    </recommendedName>
</protein>
<dbReference type="SUPFAM" id="SSF101898">
    <property type="entry name" value="NHL repeat"/>
    <property type="match status" value="1"/>
</dbReference>
<dbReference type="OrthoDB" id="6950397at2"/>
<keyword evidence="1" id="KW-0812">Transmembrane</keyword>
<keyword evidence="1" id="KW-1133">Transmembrane helix</keyword>
<dbReference type="InterPro" id="IPR011042">
    <property type="entry name" value="6-blade_b-propeller_TolB-like"/>
</dbReference>
<evidence type="ECO:0000256" key="1">
    <source>
        <dbReference type="SAM" id="Phobius"/>
    </source>
</evidence>
<accession>S6AWJ6</accession>
<evidence type="ECO:0000313" key="3">
    <source>
        <dbReference type="Proteomes" id="UP000015503"/>
    </source>
</evidence>
<evidence type="ECO:0008006" key="4">
    <source>
        <dbReference type="Google" id="ProtNLM"/>
    </source>
</evidence>